<proteinExistence type="predicted"/>
<dbReference type="RefSeq" id="WP_145169106.1">
    <property type="nucleotide sequence ID" value="NZ_CP036525.1"/>
</dbReference>
<name>A0A517N8E8_9BACT</name>
<dbReference type="KEGG" id="rlc:K227x_17930"/>
<evidence type="ECO:0000313" key="1">
    <source>
        <dbReference type="EMBL" id="QDT03411.1"/>
    </source>
</evidence>
<organism evidence="1 2">
    <name type="scientific">Rubripirellula lacrimiformis</name>
    <dbReference type="NCBI Taxonomy" id="1930273"/>
    <lineage>
        <taxon>Bacteria</taxon>
        <taxon>Pseudomonadati</taxon>
        <taxon>Planctomycetota</taxon>
        <taxon>Planctomycetia</taxon>
        <taxon>Pirellulales</taxon>
        <taxon>Pirellulaceae</taxon>
        <taxon>Rubripirellula</taxon>
    </lineage>
</organism>
<dbReference type="AlphaFoldDB" id="A0A517N8E8"/>
<dbReference type="OrthoDB" id="213024at2"/>
<sequence>MSDTTGNPVTTLHEWAEPPKPRQEWKVVVAVLFALIVFEGTIRKLQSKLSKDLVHQFGIQQIIDEVASADQPSGLFLGNSLIREGIDSDTFATMFPDLHLAKIHPDDTSVVEWRYLFDRVAASDLNAGDWVVIGYAQNQLTDDGIVRPRRLGAWYLNAENQADTLSEDVTSFAGRFELFAAKYLTSFAVAERIRSRVLAALVPMYEVTAQRLNRVAELEESPSPTDGMRAASYVRLERLLAVAKQHRIDLSVVAIPVGEPFRLDPGLLAKLEKAGVRHIDARSVPGIGPDSFPDGYHMDPSAAKLFTEFVAQQLRQEPSP</sequence>
<dbReference type="Proteomes" id="UP000318538">
    <property type="component" value="Chromosome"/>
</dbReference>
<accession>A0A517N8E8</accession>
<keyword evidence="2" id="KW-1185">Reference proteome</keyword>
<dbReference type="EMBL" id="CP036525">
    <property type="protein sequence ID" value="QDT03411.1"/>
    <property type="molecule type" value="Genomic_DNA"/>
</dbReference>
<protein>
    <submittedName>
        <fullName evidence="1">Uncharacterized protein</fullName>
    </submittedName>
</protein>
<evidence type="ECO:0000313" key="2">
    <source>
        <dbReference type="Proteomes" id="UP000318538"/>
    </source>
</evidence>
<gene>
    <name evidence="1" type="ORF">K227x_17930</name>
</gene>
<reference evidence="1 2" key="1">
    <citation type="submission" date="2019-02" db="EMBL/GenBank/DDBJ databases">
        <title>Deep-cultivation of Planctomycetes and their phenomic and genomic characterization uncovers novel biology.</title>
        <authorList>
            <person name="Wiegand S."/>
            <person name="Jogler M."/>
            <person name="Boedeker C."/>
            <person name="Pinto D."/>
            <person name="Vollmers J."/>
            <person name="Rivas-Marin E."/>
            <person name="Kohn T."/>
            <person name="Peeters S.H."/>
            <person name="Heuer A."/>
            <person name="Rast P."/>
            <person name="Oberbeckmann S."/>
            <person name="Bunk B."/>
            <person name="Jeske O."/>
            <person name="Meyerdierks A."/>
            <person name="Storesund J.E."/>
            <person name="Kallscheuer N."/>
            <person name="Luecker S."/>
            <person name="Lage O.M."/>
            <person name="Pohl T."/>
            <person name="Merkel B.J."/>
            <person name="Hornburger P."/>
            <person name="Mueller R.-W."/>
            <person name="Bruemmer F."/>
            <person name="Labrenz M."/>
            <person name="Spormann A.M."/>
            <person name="Op den Camp H."/>
            <person name="Overmann J."/>
            <person name="Amann R."/>
            <person name="Jetten M.S.M."/>
            <person name="Mascher T."/>
            <person name="Medema M.H."/>
            <person name="Devos D.P."/>
            <person name="Kaster A.-K."/>
            <person name="Ovreas L."/>
            <person name="Rohde M."/>
            <person name="Galperin M.Y."/>
            <person name="Jogler C."/>
        </authorList>
    </citation>
    <scope>NUCLEOTIDE SEQUENCE [LARGE SCALE GENOMIC DNA]</scope>
    <source>
        <strain evidence="1 2">K22_7</strain>
    </source>
</reference>